<comment type="caution">
    <text evidence="3">The sequence shown here is derived from an EMBL/GenBank/DDBJ whole genome shotgun (WGS) entry which is preliminary data.</text>
</comment>
<protein>
    <submittedName>
        <fullName evidence="3">Uncharacterized protein</fullName>
    </submittedName>
</protein>
<feature type="transmembrane region" description="Helical" evidence="2">
    <location>
        <begin position="138"/>
        <end position="158"/>
    </location>
</feature>
<dbReference type="RefSeq" id="WP_191593550.1">
    <property type="nucleotide sequence ID" value="NZ_JACYFC010000001.1"/>
</dbReference>
<evidence type="ECO:0000313" key="4">
    <source>
        <dbReference type="Proteomes" id="UP000604161"/>
    </source>
</evidence>
<name>A0ABR8NYA7_9GAMM</name>
<keyword evidence="2" id="KW-1133">Transmembrane helix</keyword>
<dbReference type="Proteomes" id="UP000604161">
    <property type="component" value="Unassembled WGS sequence"/>
</dbReference>
<feature type="coiled-coil region" evidence="1">
    <location>
        <begin position="68"/>
        <end position="123"/>
    </location>
</feature>
<accession>A0ABR8NYA7</accession>
<dbReference type="EMBL" id="JACYFC010000001">
    <property type="protein sequence ID" value="MBD5770193.1"/>
    <property type="molecule type" value="Genomic_DNA"/>
</dbReference>
<evidence type="ECO:0000256" key="2">
    <source>
        <dbReference type="SAM" id="Phobius"/>
    </source>
</evidence>
<keyword evidence="1" id="KW-0175">Coiled coil</keyword>
<keyword evidence="2" id="KW-0812">Transmembrane</keyword>
<keyword evidence="2" id="KW-0472">Membrane</keyword>
<organism evidence="3 4">
    <name type="scientific">Marinomonas colpomeniae</name>
    <dbReference type="NCBI Taxonomy" id="2774408"/>
    <lineage>
        <taxon>Bacteria</taxon>
        <taxon>Pseudomonadati</taxon>
        <taxon>Pseudomonadota</taxon>
        <taxon>Gammaproteobacteria</taxon>
        <taxon>Oceanospirillales</taxon>
        <taxon>Oceanospirillaceae</taxon>
        <taxon>Marinomonas</taxon>
    </lineage>
</organism>
<evidence type="ECO:0000313" key="3">
    <source>
        <dbReference type="EMBL" id="MBD5770193.1"/>
    </source>
</evidence>
<evidence type="ECO:0000256" key="1">
    <source>
        <dbReference type="SAM" id="Coils"/>
    </source>
</evidence>
<gene>
    <name evidence="3" type="ORF">IF202_03945</name>
</gene>
<proteinExistence type="predicted"/>
<keyword evidence="4" id="KW-1185">Reference proteome</keyword>
<reference evidence="3 4" key="1">
    <citation type="submission" date="2020-09" db="EMBL/GenBank/DDBJ databases">
        <title>Marinomonas sp. nov., isolated from the cysticercosis algae of Qingdao, China.</title>
        <authorList>
            <person name="Sun X."/>
        </authorList>
    </citation>
    <scope>NUCLEOTIDE SEQUENCE [LARGE SCALE GENOMIC DNA]</scope>
    <source>
        <strain evidence="3 4">SM2066</strain>
    </source>
</reference>
<sequence>MNLYGALITQLARSLTGALYTDEDIKRITSGATGKYLKEFFPATQDEQDAHNRISSARNHIEAAGTIIRDMQDDLEAQDRQLNELLNTIDEKKKLADRYQALAETNKEAFEAFRQEMEEALRRELTEQANQGKTLRQIASGIIWLVTLIAGAALGTYFKDLTAWFGTLIG</sequence>